<evidence type="ECO:0000313" key="6">
    <source>
        <dbReference type="Proteomes" id="UP000095283"/>
    </source>
</evidence>
<keyword evidence="2" id="KW-0863">Zinc-finger</keyword>
<keyword evidence="1" id="KW-0479">Metal-binding</keyword>
<feature type="transmembrane region" description="Helical" evidence="4">
    <location>
        <begin position="453"/>
        <end position="473"/>
    </location>
</feature>
<dbReference type="WBParaSite" id="Hba_02360">
    <property type="protein sequence ID" value="Hba_02360"/>
    <property type="gene ID" value="Hba_02360"/>
</dbReference>
<feature type="domain" description="UBR-type" evidence="5">
    <location>
        <begin position="29"/>
        <end position="92"/>
    </location>
</feature>
<dbReference type="GO" id="GO:0008270">
    <property type="term" value="F:zinc ion binding"/>
    <property type="evidence" value="ECO:0007669"/>
    <property type="project" value="UniProtKB-KW"/>
</dbReference>
<dbReference type="Pfam" id="PF02207">
    <property type="entry name" value="zf-UBR"/>
    <property type="match status" value="1"/>
</dbReference>
<dbReference type="InterPro" id="IPR045189">
    <property type="entry name" value="UBR4-like"/>
</dbReference>
<dbReference type="PANTHER" id="PTHR21725">
    <property type="entry name" value="E3 UBIQUITIN-PROTEIN LIGASE UBR4"/>
    <property type="match status" value="1"/>
</dbReference>
<keyword evidence="3" id="KW-0862">Zinc</keyword>
<dbReference type="PANTHER" id="PTHR21725:SF1">
    <property type="entry name" value="E3 UBIQUITIN-PROTEIN LIGASE UBR4"/>
    <property type="match status" value="1"/>
</dbReference>
<dbReference type="AlphaFoldDB" id="A0A1I7WCF5"/>
<dbReference type="InterPro" id="IPR003126">
    <property type="entry name" value="Znf_UBR"/>
</dbReference>
<evidence type="ECO:0000259" key="5">
    <source>
        <dbReference type="SMART" id="SM00396"/>
    </source>
</evidence>
<sequence length="474" mass="53664">MTVTRRGGPTALPMVIRRTDEPRPLQSTPLCTYSSTEKEFVQQHWYNCHTCKMTDNKGVCSICAVNCHRGHDLSYSKLGLFFCDSPTENIAIDSPPVHLTAFDIQRDLHIDSEDIMECLNRLRHGLEEKVEIISRIVDASVVAHDSRWTLTKRRDDVRQSLADPDKLVLVYDQAIMRVDTEPIGFAGRRLACRDEKIAIAGLSDVLALRMSKEGDIIDRTVIKLSEMANTHSNPVVKAIWSPYRPALLAVGTVQLVRVYDLTLDADNCLEELVLPVGMFVNYVTKRFTFFCTYIFSNVEDIEFMRNEESDEIRVLVLSTAGHLYEHKLTSLTAENTSYFLTNTIDLPHAPQSTGSGVLDLSSPVHCWQESSGVMACLSHPIATPVVYIYPTLGQILVQVTNFFIFSCLYIYIFFRNSWSNLPDLWMENMPNELCLQQDKDKEEPTEDLTGDDLVTVCNIFNAAIIIIILFITYA</sequence>
<dbReference type="Proteomes" id="UP000095283">
    <property type="component" value="Unplaced"/>
</dbReference>
<proteinExistence type="predicted"/>
<accession>A0A1I7WCF5</accession>
<protein>
    <submittedName>
        <fullName evidence="7">UBR-type domain-containing protein</fullName>
    </submittedName>
</protein>
<evidence type="ECO:0000256" key="3">
    <source>
        <dbReference type="ARBA" id="ARBA00022833"/>
    </source>
</evidence>
<evidence type="ECO:0000256" key="2">
    <source>
        <dbReference type="ARBA" id="ARBA00022771"/>
    </source>
</evidence>
<evidence type="ECO:0000313" key="7">
    <source>
        <dbReference type="WBParaSite" id="Hba_02360"/>
    </source>
</evidence>
<keyword evidence="6" id="KW-1185">Reference proteome</keyword>
<keyword evidence="4" id="KW-0812">Transmembrane</keyword>
<feature type="transmembrane region" description="Helical" evidence="4">
    <location>
        <begin position="395"/>
        <end position="414"/>
    </location>
</feature>
<evidence type="ECO:0000256" key="1">
    <source>
        <dbReference type="ARBA" id="ARBA00022723"/>
    </source>
</evidence>
<dbReference type="SMART" id="SM00396">
    <property type="entry name" value="ZnF_UBR1"/>
    <property type="match status" value="1"/>
</dbReference>
<keyword evidence="4" id="KW-1133">Transmembrane helix</keyword>
<evidence type="ECO:0000256" key="4">
    <source>
        <dbReference type="SAM" id="Phobius"/>
    </source>
</evidence>
<keyword evidence="4" id="KW-0472">Membrane</keyword>
<name>A0A1I7WCF5_HETBA</name>
<organism evidence="6 7">
    <name type="scientific">Heterorhabditis bacteriophora</name>
    <name type="common">Entomopathogenic nematode worm</name>
    <dbReference type="NCBI Taxonomy" id="37862"/>
    <lineage>
        <taxon>Eukaryota</taxon>
        <taxon>Metazoa</taxon>
        <taxon>Ecdysozoa</taxon>
        <taxon>Nematoda</taxon>
        <taxon>Chromadorea</taxon>
        <taxon>Rhabditida</taxon>
        <taxon>Rhabditina</taxon>
        <taxon>Rhabditomorpha</taxon>
        <taxon>Strongyloidea</taxon>
        <taxon>Heterorhabditidae</taxon>
        <taxon>Heterorhabditis</taxon>
    </lineage>
</organism>
<reference evidence="7" key="1">
    <citation type="submission" date="2016-11" db="UniProtKB">
        <authorList>
            <consortium name="WormBaseParasite"/>
        </authorList>
    </citation>
    <scope>IDENTIFICATION</scope>
</reference>